<gene>
    <name evidence="1" type="ORF">LDAN0321_LOCUS7214</name>
</gene>
<reference evidence="1" key="1">
    <citation type="submission" date="2021-01" db="EMBL/GenBank/DDBJ databases">
        <authorList>
            <person name="Corre E."/>
            <person name="Pelletier E."/>
            <person name="Niang G."/>
            <person name="Scheremetjew M."/>
            <person name="Finn R."/>
            <person name="Kale V."/>
            <person name="Holt S."/>
            <person name="Cochrane G."/>
            <person name="Meng A."/>
            <person name="Brown T."/>
            <person name="Cohen L."/>
        </authorList>
    </citation>
    <scope>NUCLEOTIDE SEQUENCE</scope>
    <source>
        <strain evidence="1">B650</strain>
    </source>
</reference>
<organism evidence="1">
    <name type="scientific">Leptocylindrus danicus</name>
    <dbReference type="NCBI Taxonomy" id="163516"/>
    <lineage>
        <taxon>Eukaryota</taxon>
        <taxon>Sar</taxon>
        <taxon>Stramenopiles</taxon>
        <taxon>Ochrophyta</taxon>
        <taxon>Bacillariophyta</taxon>
        <taxon>Coscinodiscophyceae</taxon>
        <taxon>Chaetocerotophycidae</taxon>
        <taxon>Leptocylindrales</taxon>
        <taxon>Leptocylindraceae</taxon>
        <taxon>Leptocylindrus</taxon>
    </lineage>
</organism>
<protein>
    <submittedName>
        <fullName evidence="1">Uncharacterized protein</fullName>
    </submittedName>
</protein>
<name>A0A7S2NZZ4_9STRA</name>
<dbReference type="EMBL" id="HBGY01011379">
    <property type="protein sequence ID" value="CAD9570464.1"/>
    <property type="molecule type" value="Transcribed_RNA"/>
</dbReference>
<evidence type="ECO:0000313" key="1">
    <source>
        <dbReference type="EMBL" id="CAD9570464.1"/>
    </source>
</evidence>
<proteinExistence type="predicted"/>
<sequence>MSNEIDTGLVSPPSAAEQFFLSLPVSDITAIALASSLKDKANNTNISNHSSANISVKSVGTDGYVTADEGLLEEDCDSVDLNSDTAPKNNSKTVTFATNMPVADKKIVKQSLSEPATVEPMIETETAPEVNATQNVYETVKNVWGAASGIGVFSPFLKTAEGVVDKVLGVKGLDLHKVDAAVKPLLANVDGAVNPHIAAVLELVKPIVEKIMPVVMMTPVGMLLEEKKVGESETTPEVTPSPVVQ</sequence>
<accession>A0A7S2NZZ4</accession>
<dbReference type="AlphaFoldDB" id="A0A7S2NZZ4"/>